<dbReference type="Proteomes" id="UP001595772">
    <property type="component" value="Unassembled WGS sequence"/>
</dbReference>
<evidence type="ECO:0000313" key="2">
    <source>
        <dbReference type="Proteomes" id="UP001595772"/>
    </source>
</evidence>
<dbReference type="EMBL" id="JBHSAO010000004">
    <property type="protein sequence ID" value="MFC4023511.1"/>
    <property type="molecule type" value="Genomic_DNA"/>
</dbReference>
<accession>A0ABV8GXB0</accession>
<reference evidence="2" key="1">
    <citation type="journal article" date="2019" name="Int. J. Syst. Evol. Microbiol.">
        <title>The Global Catalogue of Microorganisms (GCM) 10K type strain sequencing project: providing services to taxonomists for standard genome sequencing and annotation.</title>
        <authorList>
            <consortium name="The Broad Institute Genomics Platform"/>
            <consortium name="The Broad Institute Genome Sequencing Center for Infectious Disease"/>
            <person name="Wu L."/>
            <person name="Ma J."/>
        </authorList>
    </citation>
    <scope>NUCLEOTIDE SEQUENCE [LARGE SCALE GENOMIC DNA]</scope>
    <source>
        <strain evidence="2">IBRC-M 10703</strain>
    </source>
</reference>
<sequence length="58" mass="6281">MLCEGRLHGIGHLYESALQLRGQAEKCQLPDVNNGVIAVGGYNSKGLFALQNLENIKV</sequence>
<gene>
    <name evidence="1" type="ORF">ACFOUV_06695</name>
</gene>
<protein>
    <submittedName>
        <fullName evidence="1">Uncharacterized protein</fullName>
    </submittedName>
</protein>
<proteinExistence type="predicted"/>
<organism evidence="1 2">
    <name type="scientific">Oceanobacillus longus</name>
    <dbReference type="NCBI Taxonomy" id="930120"/>
    <lineage>
        <taxon>Bacteria</taxon>
        <taxon>Bacillati</taxon>
        <taxon>Bacillota</taxon>
        <taxon>Bacilli</taxon>
        <taxon>Bacillales</taxon>
        <taxon>Bacillaceae</taxon>
        <taxon>Oceanobacillus</taxon>
    </lineage>
</organism>
<dbReference type="RefSeq" id="WP_379496019.1">
    <property type="nucleotide sequence ID" value="NZ_JBHSAO010000004.1"/>
</dbReference>
<keyword evidence="2" id="KW-1185">Reference proteome</keyword>
<name>A0ABV8GXB0_9BACI</name>
<evidence type="ECO:0000313" key="1">
    <source>
        <dbReference type="EMBL" id="MFC4023511.1"/>
    </source>
</evidence>
<comment type="caution">
    <text evidence="1">The sequence shown here is derived from an EMBL/GenBank/DDBJ whole genome shotgun (WGS) entry which is preliminary data.</text>
</comment>